<feature type="coiled-coil region" evidence="1">
    <location>
        <begin position="27"/>
        <end position="58"/>
    </location>
</feature>
<feature type="non-terminal residue" evidence="2">
    <location>
        <position position="82"/>
    </location>
</feature>
<keyword evidence="3" id="KW-1185">Reference proteome</keyword>
<organism evidence="2 3">
    <name type="scientific">Cryptolaemus montrouzieri</name>
    <dbReference type="NCBI Taxonomy" id="559131"/>
    <lineage>
        <taxon>Eukaryota</taxon>
        <taxon>Metazoa</taxon>
        <taxon>Ecdysozoa</taxon>
        <taxon>Arthropoda</taxon>
        <taxon>Hexapoda</taxon>
        <taxon>Insecta</taxon>
        <taxon>Pterygota</taxon>
        <taxon>Neoptera</taxon>
        <taxon>Endopterygota</taxon>
        <taxon>Coleoptera</taxon>
        <taxon>Polyphaga</taxon>
        <taxon>Cucujiformia</taxon>
        <taxon>Coccinelloidea</taxon>
        <taxon>Coccinellidae</taxon>
        <taxon>Scymninae</taxon>
        <taxon>Scymnini</taxon>
        <taxon>Cryptolaemus</taxon>
    </lineage>
</organism>
<dbReference type="Proteomes" id="UP001516400">
    <property type="component" value="Unassembled WGS sequence"/>
</dbReference>
<accession>A0ABD2N3Q9</accession>
<evidence type="ECO:0000313" key="2">
    <source>
        <dbReference type="EMBL" id="KAL3273381.1"/>
    </source>
</evidence>
<evidence type="ECO:0000313" key="3">
    <source>
        <dbReference type="Proteomes" id="UP001516400"/>
    </source>
</evidence>
<name>A0ABD2N3Q9_9CUCU</name>
<gene>
    <name evidence="2" type="ORF">HHI36_014829</name>
</gene>
<protein>
    <submittedName>
        <fullName evidence="2">Uncharacterized protein</fullName>
    </submittedName>
</protein>
<keyword evidence="1" id="KW-0175">Coiled coil</keyword>
<dbReference type="EMBL" id="JABFTP020000062">
    <property type="protein sequence ID" value="KAL3273381.1"/>
    <property type="molecule type" value="Genomic_DNA"/>
</dbReference>
<sequence>LEMTPMQIIEADLNYSLLIERSHNEQIENYLENFNDISEQLENGNQKNLDRLEQINQKRSAKEDHTLNHNPTYIDYPITQIL</sequence>
<feature type="non-terminal residue" evidence="2">
    <location>
        <position position="1"/>
    </location>
</feature>
<evidence type="ECO:0000256" key="1">
    <source>
        <dbReference type="SAM" id="Coils"/>
    </source>
</evidence>
<dbReference type="AlphaFoldDB" id="A0ABD2N3Q9"/>
<reference evidence="2 3" key="1">
    <citation type="journal article" date="2021" name="BMC Biol.">
        <title>Horizontally acquired antibacterial genes associated with adaptive radiation of ladybird beetles.</title>
        <authorList>
            <person name="Li H.S."/>
            <person name="Tang X.F."/>
            <person name="Huang Y.H."/>
            <person name="Xu Z.Y."/>
            <person name="Chen M.L."/>
            <person name="Du X.Y."/>
            <person name="Qiu B.Y."/>
            <person name="Chen P.T."/>
            <person name="Zhang W."/>
            <person name="Slipinski A."/>
            <person name="Escalona H.E."/>
            <person name="Waterhouse R.M."/>
            <person name="Zwick A."/>
            <person name="Pang H."/>
        </authorList>
    </citation>
    <scope>NUCLEOTIDE SEQUENCE [LARGE SCALE GENOMIC DNA]</scope>
    <source>
        <strain evidence="2">SYSU2018</strain>
    </source>
</reference>
<proteinExistence type="predicted"/>
<comment type="caution">
    <text evidence="2">The sequence shown here is derived from an EMBL/GenBank/DDBJ whole genome shotgun (WGS) entry which is preliminary data.</text>
</comment>